<feature type="compositionally biased region" description="Basic and acidic residues" evidence="7">
    <location>
        <begin position="589"/>
        <end position="624"/>
    </location>
</feature>
<feature type="compositionally biased region" description="Basic and acidic residues" evidence="7">
    <location>
        <begin position="684"/>
        <end position="693"/>
    </location>
</feature>
<reference evidence="9" key="2">
    <citation type="submission" date="2020-08" db="EMBL/GenBank/DDBJ databases">
        <title>Plant Genome Project.</title>
        <authorList>
            <person name="Zhang R.-G."/>
        </authorList>
    </citation>
    <scope>NUCLEOTIDE SEQUENCE</scope>
    <source>
        <strain evidence="9">Huo1</strain>
        <tissue evidence="9">Leaf</tissue>
    </source>
</reference>
<feature type="compositionally biased region" description="Polar residues" evidence="7">
    <location>
        <begin position="457"/>
        <end position="473"/>
    </location>
</feature>
<dbReference type="AlphaFoldDB" id="A0A8X8ZX42"/>
<feature type="region of interest" description="Disordered" evidence="7">
    <location>
        <begin position="1"/>
        <end position="22"/>
    </location>
</feature>
<dbReference type="PANTHER" id="PTHR31071:SF9">
    <property type="entry name" value="INTRACELLULAR PROTEIN TRANSPORT PROTEIN USO1-RELATED"/>
    <property type="match status" value="1"/>
</dbReference>
<dbReference type="PANTHER" id="PTHR31071">
    <property type="entry name" value="GB|AAF24581.1"/>
    <property type="match status" value="1"/>
</dbReference>
<comment type="caution">
    <text evidence="9">The sequence shown here is derived from an EMBL/GenBank/DDBJ whole genome shotgun (WGS) entry which is preliminary data.</text>
</comment>
<feature type="compositionally biased region" description="Polar residues" evidence="7">
    <location>
        <begin position="567"/>
        <end position="581"/>
    </location>
</feature>
<feature type="region of interest" description="Disordered" evidence="7">
    <location>
        <begin position="454"/>
        <end position="473"/>
    </location>
</feature>
<dbReference type="SMART" id="SM00652">
    <property type="entry name" value="eIF1a"/>
    <property type="match status" value="1"/>
</dbReference>
<proteinExistence type="inferred from homology"/>
<organism evidence="9">
    <name type="scientific">Salvia splendens</name>
    <name type="common">Scarlet sage</name>
    <dbReference type="NCBI Taxonomy" id="180675"/>
    <lineage>
        <taxon>Eukaryota</taxon>
        <taxon>Viridiplantae</taxon>
        <taxon>Streptophyta</taxon>
        <taxon>Embryophyta</taxon>
        <taxon>Tracheophyta</taxon>
        <taxon>Spermatophyta</taxon>
        <taxon>Magnoliopsida</taxon>
        <taxon>eudicotyledons</taxon>
        <taxon>Gunneridae</taxon>
        <taxon>Pentapetalae</taxon>
        <taxon>asterids</taxon>
        <taxon>lamiids</taxon>
        <taxon>Lamiales</taxon>
        <taxon>Lamiaceae</taxon>
        <taxon>Nepetoideae</taxon>
        <taxon>Mentheae</taxon>
        <taxon>Salviinae</taxon>
        <taxon>Salvia</taxon>
        <taxon>Salvia subgen. Calosphace</taxon>
        <taxon>core Calosphace</taxon>
    </lineage>
</organism>
<keyword evidence="10" id="KW-1185">Reference proteome</keyword>
<evidence type="ECO:0000256" key="3">
    <source>
        <dbReference type="ARBA" id="ARBA00022917"/>
    </source>
</evidence>
<evidence type="ECO:0000313" key="10">
    <source>
        <dbReference type="Proteomes" id="UP000298416"/>
    </source>
</evidence>
<dbReference type="InterPro" id="IPR012340">
    <property type="entry name" value="NA-bd_OB-fold"/>
</dbReference>
<feature type="compositionally biased region" description="Polar residues" evidence="7">
    <location>
        <begin position="660"/>
        <end position="669"/>
    </location>
</feature>
<dbReference type="HAMAP" id="MF_00216">
    <property type="entry name" value="aIF_1A"/>
    <property type="match status" value="1"/>
</dbReference>
<dbReference type="EMBL" id="PNBA02000006">
    <property type="protein sequence ID" value="KAG6420208.1"/>
    <property type="molecule type" value="Genomic_DNA"/>
</dbReference>
<dbReference type="GO" id="GO:0003743">
    <property type="term" value="F:translation initiation factor activity"/>
    <property type="evidence" value="ECO:0007669"/>
    <property type="project" value="UniProtKB-UniRule"/>
</dbReference>
<dbReference type="PROSITE" id="PS50832">
    <property type="entry name" value="S1_IF1_TYPE"/>
    <property type="match status" value="1"/>
</dbReference>
<dbReference type="GO" id="GO:0003723">
    <property type="term" value="F:RNA binding"/>
    <property type="evidence" value="ECO:0007669"/>
    <property type="project" value="InterPro"/>
</dbReference>
<feature type="coiled-coil region" evidence="6">
    <location>
        <begin position="266"/>
        <end position="300"/>
    </location>
</feature>
<dbReference type="Pfam" id="PF01176">
    <property type="entry name" value="eIF-1a"/>
    <property type="match status" value="1"/>
</dbReference>
<keyword evidence="2 5" id="KW-0396">Initiation factor</keyword>
<reference evidence="9" key="1">
    <citation type="submission" date="2018-01" db="EMBL/GenBank/DDBJ databases">
        <authorList>
            <person name="Mao J.F."/>
        </authorList>
    </citation>
    <scope>NUCLEOTIDE SEQUENCE</scope>
    <source>
        <strain evidence="9">Huo1</strain>
        <tissue evidence="9">Leaf</tissue>
    </source>
</reference>
<feature type="region of interest" description="Disordered" evidence="7">
    <location>
        <begin position="490"/>
        <end position="693"/>
    </location>
</feature>
<keyword evidence="3 5" id="KW-0648">Protein biosynthesis</keyword>
<dbReference type="Proteomes" id="UP000298416">
    <property type="component" value="Unassembled WGS sequence"/>
</dbReference>
<evidence type="ECO:0000256" key="6">
    <source>
        <dbReference type="SAM" id="Coils"/>
    </source>
</evidence>
<dbReference type="NCBIfam" id="TIGR00523">
    <property type="entry name" value="eIF-1A"/>
    <property type="match status" value="1"/>
</dbReference>
<evidence type="ECO:0000256" key="7">
    <source>
        <dbReference type="SAM" id="MobiDB-lite"/>
    </source>
</evidence>
<evidence type="ECO:0000256" key="4">
    <source>
        <dbReference type="ARBA" id="ARBA00032507"/>
    </source>
</evidence>
<dbReference type="InterPro" id="IPR001253">
    <property type="entry name" value="TIF_eIF-1A"/>
</dbReference>
<evidence type="ECO:0000256" key="5">
    <source>
        <dbReference type="PROSITE-ProRule" id="PRU00181"/>
    </source>
</evidence>
<feature type="compositionally biased region" description="Basic and acidic residues" evidence="7">
    <location>
        <begin position="1"/>
        <end position="17"/>
    </location>
</feature>
<dbReference type="InterPro" id="IPR006196">
    <property type="entry name" value="RNA-binding_domain_S1_IF1"/>
</dbReference>
<dbReference type="SUPFAM" id="SSF50249">
    <property type="entry name" value="Nucleic acid-binding proteins"/>
    <property type="match status" value="1"/>
</dbReference>
<feature type="region of interest" description="Disordered" evidence="7">
    <location>
        <begin position="126"/>
        <end position="180"/>
    </location>
</feature>
<dbReference type="Gene3D" id="2.40.50.140">
    <property type="entry name" value="Nucleic acid-binding proteins"/>
    <property type="match status" value="1"/>
</dbReference>
<feature type="domain" description="S1-like" evidence="8">
    <location>
        <begin position="690"/>
        <end position="764"/>
    </location>
</feature>
<dbReference type="InterPro" id="IPR043424">
    <property type="entry name" value="BLT-like"/>
</dbReference>
<accession>A0A8X8ZX42</accession>
<protein>
    <recommendedName>
        <fullName evidence="4">Eukaryotic translation initiation factor 4C</fullName>
    </recommendedName>
</protein>
<dbReference type="CDD" id="cd05793">
    <property type="entry name" value="S1_IF1A"/>
    <property type="match status" value="1"/>
</dbReference>
<feature type="compositionally biased region" description="Basic residues" evidence="7">
    <location>
        <begin position="670"/>
        <end position="683"/>
    </location>
</feature>
<dbReference type="FunFam" id="2.40.50.140:FF:000131">
    <property type="entry name" value="Eukaryotic translation initiation factor 1A"/>
    <property type="match status" value="1"/>
</dbReference>
<feature type="compositionally biased region" description="Acidic residues" evidence="7">
    <location>
        <begin position="791"/>
        <end position="813"/>
    </location>
</feature>
<sequence length="813" mass="91745">MVEKLKRGISIGKREGKSTPSPTWKFGLLQSDGTLIPESNFSPNSDTLSARKLGANLWEMEPQLNHRVAHVNKNGPILTNHTLQDLDEAASPSKQVKFLKPFWSLRLHPILELVIVAPILIVSDTETTSAPTEEQTAEEPRVTEAAADFATAEEEARPSEAPRISERPRRQPKPIETGGISFRKQLTSSLAQDNRPLSPASCSSSMEVVLIMALPRRSAVSPSSPAVSNGKFGESSYSLKTSTELLKVLNKIWSLEEKHALDMSLVRALKRELEQTQARNQELMQEKKRDQSEIDHLMGQMTQYKVARKKEQQRIKDTVKLVEDKLEDELKLRRHSESRHHKLAKELSQMKSSFSNVLRELDRERKARMLLEDLCDEFAKGIRDYEQEVRLVKQKCGKDQIGREQNDRLILHTSEAWLDGRAQMKLADASNVSLQQSALDKLCLEIESFLREKQSDHSGTNVDVSTKTPSQSRALAHSLESFHLNEPASAPWRVNDEDDSIGMTSHRPHLSRGYSLKQANEETASDGRNKETMGPRPGNEKQHSRRGSSDPSCSHVQLDDEKHHQQVNEGSTKTRNRNSYDTSHHLMPKKGEMLQRCAREGRTRTTDADMSLGHRVDPSRKWKSEVSAGDPEISESCGRWENSARPNTLKAKLMEARLEGQQSRSTKGLSKNKGKGGKNRKRGKNEADDEKRELVFKEDGQEYAQVMRMLGNGRCEATCIDGVKRLCHIRGKMHKKVWIAAGDIILVGLRDYQDDKADVILKYMPDEARLLKAYGELPENTRLNEGIAGGLDEEDDGPGDDYIEFEDEDIDKL</sequence>
<dbReference type="PROSITE" id="PS01262">
    <property type="entry name" value="IF1A"/>
    <property type="match status" value="1"/>
</dbReference>
<dbReference type="InterPro" id="IPR018104">
    <property type="entry name" value="TIF_eIF-1A_CS"/>
</dbReference>
<evidence type="ECO:0000256" key="2">
    <source>
        <dbReference type="ARBA" id="ARBA00022540"/>
    </source>
</evidence>
<feature type="compositionally biased region" description="Basic and acidic residues" evidence="7">
    <location>
        <begin position="525"/>
        <end position="542"/>
    </location>
</feature>
<feature type="compositionally biased region" description="Basic and acidic residues" evidence="7">
    <location>
        <begin position="557"/>
        <end position="566"/>
    </location>
</feature>
<keyword evidence="6" id="KW-0175">Coiled coil</keyword>
<gene>
    <name evidence="9" type="ORF">SASPL_116728</name>
</gene>
<feature type="region of interest" description="Disordered" evidence="7">
    <location>
        <begin position="785"/>
        <end position="813"/>
    </location>
</feature>
<evidence type="ECO:0000259" key="8">
    <source>
        <dbReference type="PROSITE" id="PS50832"/>
    </source>
</evidence>
<feature type="compositionally biased region" description="Basic and acidic residues" evidence="7">
    <location>
        <begin position="154"/>
        <end position="169"/>
    </location>
</feature>
<comment type="similarity">
    <text evidence="1">Belongs to the eIF-1A family.</text>
</comment>
<name>A0A8X8ZX42_SALSN</name>
<evidence type="ECO:0000313" key="9">
    <source>
        <dbReference type="EMBL" id="KAG6420208.1"/>
    </source>
</evidence>
<evidence type="ECO:0000256" key="1">
    <source>
        <dbReference type="ARBA" id="ARBA00007392"/>
    </source>
</evidence>